<dbReference type="WBParaSite" id="TMUE_2000007586.1">
    <property type="protein sequence ID" value="TMUE_2000007586.1"/>
    <property type="gene ID" value="WBGene00293703"/>
</dbReference>
<dbReference type="GO" id="GO:0006369">
    <property type="term" value="P:termination of RNA polymerase II transcription"/>
    <property type="evidence" value="ECO:0007669"/>
    <property type="project" value="TreeGrafter"/>
</dbReference>
<dbReference type="Pfam" id="PF09637">
    <property type="entry name" value="Med18"/>
    <property type="match status" value="2"/>
</dbReference>
<dbReference type="STRING" id="70415.A0A5S6Q2G4"/>
<dbReference type="GO" id="GO:0070847">
    <property type="term" value="C:core mediator complex"/>
    <property type="evidence" value="ECO:0007669"/>
    <property type="project" value="TreeGrafter"/>
</dbReference>
<evidence type="ECO:0000313" key="9">
    <source>
        <dbReference type="WBParaSite" id="TMUE_2000007586.1"/>
    </source>
</evidence>
<protein>
    <recommendedName>
        <fullName evidence="6">Mediator of RNA polymerase II transcription subunit 18</fullName>
    </recommendedName>
    <alternativeName>
        <fullName evidence="6">Mediator complex subunit 18</fullName>
    </alternativeName>
</protein>
<comment type="subunit">
    <text evidence="6">Component of the Mediator complex.</text>
</comment>
<dbReference type="PANTHER" id="PTHR13321">
    <property type="entry name" value="MEDIATOR OF RNA POLYMERASE II TRANSCRIPTION, SUBUNIT 18"/>
    <property type="match status" value="1"/>
</dbReference>
<keyword evidence="7" id="KW-1185">Reference proteome</keyword>
<name>A0A5S6Q2G4_TRIMR</name>
<evidence type="ECO:0000256" key="4">
    <source>
        <dbReference type="ARBA" id="ARBA00023163"/>
    </source>
</evidence>
<evidence type="ECO:0000256" key="3">
    <source>
        <dbReference type="ARBA" id="ARBA00023015"/>
    </source>
</evidence>
<dbReference type="InterPro" id="IPR019095">
    <property type="entry name" value="Mediator_Med18"/>
</dbReference>
<reference evidence="7" key="1">
    <citation type="submission" date="2013-11" db="EMBL/GenBank/DDBJ databases">
        <authorList>
            <person name="Aslett M."/>
        </authorList>
    </citation>
    <scope>NUCLEOTIDE SEQUENCE [LARGE SCALE GENOMIC DNA]</scope>
    <source>
        <strain evidence="7">Edinburgh</strain>
    </source>
</reference>
<comment type="similarity">
    <text evidence="2 6">Belongs to the Mediator complex subunit 18 family.</text>
</comment>
<dbReference type="GO" id="GO:0003712">
    <property type="term" value="F:transcription coregulator activity"/>
    <property type="evidence" value="ECO:0007669"/>
    <property type="project" value="InterPro"/>
</dbReference>
<accession>A0A5S6Q2G4</accession>
<comment type="function">
    <text evidence="6">Component of the Mediator complex, a coactivator involved in the regulated transcription of nearly all RNA polymerase II-dependent genes. Mediator functions as a bridge to convey information from gene-specific regulatory proteins to the basal RNA polymerase II transcription machinery. Mediator is recruited to promoters by direct interactions with regulatory proteins and serves as a scaffold for the assembly of a functional preinitiation complex with RNA polymerase II and the general transcription factors.</text>
</comment>
<sequence>MATQEYVLFGSVLDSAYPLLLERLKGLADPRNEVFSEHELVFANKSSAGPITWHVRRSLDHPDAPFHLRYVGNPDPDENKKCPTIMRKTVDCLCSSNDMMGFLGNLGFRMQYEFVAKGVIFTKGPIKITISKIQRVTEAGNATKLEKFSDSYMVEISALAAPTQGYVANSVREFADQLRPIVYMEKVQMTEILKT</sequence>
<dbReference type="PANTHER" id="PTHR13321:SF2">
    <property type="entry name" value="MEDIATOR OF RNA POLYMERASE II TRANSCRIPTION SUBUNIT 18"/>
    <property type="match status" value="1"/>
</dbReference>
<gene>
    <name evidence="6" type="primary">MED18</name>
</gene>
<keyword evidence="4 6" id="KW-0804">Transcription</keyword>
<evidence type="ECO:0000256" key="6">
    <source>
        <dbReference type="RuleBase" id="RU364150"/>
    </source>
</evidence>
<evidence type="ECO:0000313" key="7">
    <source>
        <dbReference type="Proteomes" id="UP000046395"/>
    </source>
</evidence>
<dbReference type="AlphaFoldDB" id="A0A5S6Q2G4"/>
<keyword evidence="6" id="KW-0010">Activator</keyword>
<keyword evidence="5 6" id="KW-0539">Nucleus</keyword>
<evidence type="ECO:0000256" key="5">
    <source>
        <dbReference type="ARBA" id="ARBA00023242"/>
    </source>
</evidence>
<comment type="subcellular location">
    <subcellularLocation>
        <location evidence="1 6">Nucleus</location>
    </subcellularLocation>
</comment>
<keyword evidence="3 6" id="KW-0805">Transcription regulation</keyword>
<evidence type="ECO:0000256" key="1">
    <source>
        <dbReference type="ARBA" id="ARBA00004123"/>
    </source>
</evidence>
<evidence type="ECO:0000313" key="8">
    <source>
        <dbReference type="WBParaSite" id="TMUE_0000001147.1"/>
    </source>
</evidence>
<dbReference type="GO" id="GO:0006357">
    <property type="term" value="P:regulation of transcription by RNA polymerase II"/>
    <property type="evidence" value="ECO:0007669"/>
    <property type="project" value="InterPro"/>
</dbReference>
<dbReference type="WBParaSite" id="TMUE_0000001147.1">
    <property type="protein sequence ID" value="TMUE_0000001147.1"/>
    <property type="gene ID" value="WBGene00297059"/>
</dbReference>
<evidence type="ECO:0000256" key="2">
    <source>
        <dbReference type="ARBA" id="ARBA00009814"/>
    </source>
</evidence>
<dbReference type="Gene3D" id="2.40.320.10">
    <property type="entry name" value="Hypothetical Protein Pfu-838710-001"/>
    <property type="match status" value="1"/>
</dbReference>
<dbReference type="GO" id="GO:0016592">
    <property type="term" value="C:mediator complex"/>
    <property type="evidence" value="ECO:0007669"/>
    <property type="project" value="InterPro"/>
</dbReference>
<organism evidence="7 8">
    <name type="scientific">Trichuris muris</name>
    <name type="common">Mouse whipworm</name>
    <dbReference type="NCBI Taxonomy" id="70415"/>
    <lineage>
        <taxon>Eukaryota</taxon>
        <taxon>Metazoa</taxon>
        <taxon>Ecdysozoa</taxon>
        <taxon>Nematoda</taxon>
        <taxon>Enoplea</taxon>
        <taxon>Dorylaimia</taxon>
        <taxon>Trichinellida</taxon>
        <taxon>Trichuridae</taxon>
        <taxon>Trichuris</taxon>
    </lineage>
</organism>
<dbReference type="Proteomes" id="UP000046395">
    <property type="component" value="Unassembled WGS sequence"/>
</dbReference>
<reference evidence="7" key="2">
    <citation type="submission" date="2014-03" db="EMBL/GenBank/DDBJ databases">
        <title>The whipworm genome and dual-species transcriptomics of an intimate host-pathogen interaction.</title>
        <authorList>
            <person name="Foth B.J."/>
            <person name="Tsai I.J."/>
            <person name="Reid A.J."/>
            <person name="Bancroft A.J."/>
            <person name="Nichol S."/>
            <person name="Tracey A."/>
            <person name="Holroyd N."/>
            <person name="Cotton J.A."/>
            <person name="Stanley E.J."/>
            <person name="Zarowiecki M."/>
            <person name="Liu J.Z."/>
            <person name="Huckvale T."/>
            <person name="Cooper P.J."/>
            <person name="Grencis R.K."/>
            <person name="Berriman M."/>
        </authorList>
    </citation>
    <scope>NUCLEOTIDE SEQUENCE [LARGE SCALE GENOMIC DNA]</scope>
    <source>
        <strain evidence="7">Edinburgh</strain>
    </source>
</reference>
<proteinExistence type="inferred from homology"/>
<reference evidence="8 9" key="3">
    <citation type="submission" date="2019-12" db="UniProtKB">
        <authorList>
            <consortium name="WormBaseParasite"/>
        </authorList>
    </citation>
    <scope>IDENTIFICATION</scope>
</reference>